<name>F4L7W5_HALH1</name>
<organism evidence="1 2">
    <name type="scientific">Haliscomenobacter hydrossis (strain ATCC 27775 / DSM 1100 / LMG 10767 / O)</name>
    <dbReference type="NCBI Taxonomy" id="760192"/>
    <lineage>
        <taxon>Bacteria</taxon>
        <taxon>Pseudomonadati</taxon>
        <taxon>Bacteroidota</taxon>
        <taxon>Saprospiria</taxon>
        <taxon>Saprospirales</taxon>
        <taxon>Haliscomenobacteraceae</taxon>
        <taxon>Haliscomenobacter</taxon>
    </lineage>
</organism>
<dbReference type="AlphaFoldDB" id="F4L7W5"/>
<geneLocation type="plasmid" evidence="1 2">
    <name>pHALHY01</name>
</geneLocation>
<dbReference type="HOGENOM" id="CLU_2649416_0_0_10"/>
<dbReference type="Proteomes" id="UP000008461">
    <property type="component" value="Plasmid pHALHY01"/>
</dbReference>
<evidence type="ECO:0000313" key="1">
    <source>
        <dbReference type="EMBL" id="AEE54473.1"/>
    </source>
</evidence>
<dbReference type="OrthoDB" id="9757917at2"/>
<proteinExistence type="predicted"/>
<reference key="2">
    <citation type="submission" date="2011-04" db="EMBL/GenBank/DDBJ databases">
        <title>Complete sequence of plasmid 1 of Haliscomenobacter hydrossis DSM 1100.</title>
        <authorList>
            <consortium name="US DOE Joint Genome Institute (JGI-PGF)"/>
            <person name="Lucas S."/>
            <person name="Han J."/>
            <person name="Lapidus A."/>
            <person name="Bruce D."/>
            <person name="Goodwin L."/>
            <person name="Pitluck S."/>
            <person name="Peters L."/>
            <person name="Kyrpides N."/>
            <person name="Mavromatis K."/>
            <person name="Ivanova N."/>
            <person name="Ovchinnikova G."/>
            <person name="Pagani I."/>
            <person name="Daligault H."/>
            <person name="Detter J.C."/>
            <person name="Han C."/>
            <person name="Land M."/>
            <person name="Hauser L."/>
            <person name="Markowitz V."/>
            <person name="Cheng J.-F."/>
            <person name="Hugenholtz P."/>
            <person name="Woyke T."/>
            <person name="Wu D."/>
            <person name="Verbarg S."/>
            <person name="Frueling A."/>
            <person name="Brambilla E."/>
            <person name="Klenk H.-P."/>
            <person name="Eisen J.A."/>
        </authorList>
    </citation>
    <scope>NUCLEOTIDE SEQUENCE</scope>
    <source>
        <strain>DSM 1100</strain>
    </source>
</reference>
<protein>
    <submittedName>
        <fullName evidence="1">Uncharacterized protein</fullName>
    </submittedName>
</protein>
<accession>F4L7W5</accession>
<dbReference type="RefSeq" id="WP_013768990.1">
    <property type="nucleotide sequence ID" value="NC_015511.1"/>
</dbReference>
<gene>
    <name evidence="1" type="ordered locus">Halhy_6657</name>
</gene>
<evidence type="ECO:0000313" key="2">
    <source>
        <dbReference type="Proteomes" id="UP000008461"/>
    </source>
</evidence>
<dbReference type="EMBL" id="CP002692">
    <property type="protein sequence ID" value="AEE54473.1"/>
    <property type="molecule type" value="Genomic_DNA"/>
</dbReference>
<keyword evidence="1" id="KW-0614">Plasmid</keyword>
<sequence length="76" mass="8797">MFTNNALVISGKVPLERYTELFNYFITPFAMNGNKIEIEVKYKIKASESSPLDESKQQYKSAKEAARQLGLDFWEE</sequence>
<keyword evidence="2" id="KW-1185">Reference proteome</keyword>
<reference evidence="1 2" key="1">
    <citation type="journal article" date="2011" name="Stand. Genomic Sci.">
        <title>Complete genome sequence of Haliscomenobacter hydrossis type strain (O).</title>
        <authorList>
            <consortium name="US DOE Joint Genome Institute (JGI-PGF)"/>
            <person name="Daligault H."/>
            <person name="Lapidus A."/>
            <person name="Zeytun A."/>
            <person name="Nolan M."/>
            <person name="Lucas S."/>
            <person name="Del Rio T.G."/>
            <person name="Tice H."/>
            <person name="Cheng J.F."/>
            <person name="Tapia R."/>
            <person name="Han C."/>
            <person name="Goodwin L."/>
            <person name="Pitluck S."/>
            <person name="Liolios K."/>
            <person name="Pagani I."/>
            <person name="Ivanova N."/>
            <person name="Huntemann M."/>
            <person name="Mavromatis K."/>
            <person name="Mikhailova N."/>
            <person name="Pati A."/>
            <person name="Chen A."/>
            <person name="Palaniappan K."/>
            <person name="Land M."/>
            <person name="Hauser L."/>
            <person name="Brambilla E.M."/>
            <person name="Rohde M."/>
            <person name="Verbarg S."/>
            <person name="Goker M."/>
            <person name="Bristow J."/>
            <person name="Eisen J.A."/>
            <person name="Markowitz V."/>
            <person name="Hugenholtz P."/>
            <person name="Kyrpides N.C."/>
            <person name="Klenk H.P."/>
            <person name="Woyke T."/>
        </authorList>
    </citation>
    <scope>NUCLEOTIDE SEQUENCE [LARGE SCALE GENOMIC DNA]</scope>
    <source>
        <strain evidence="2">ATCC 27775 / DSM 1100 / LMG 10767 / O</strain>
        <plasmid evidence="2">Plasmid pHALHY01</plasmid>
    </source>
</reference>
<dbReference type="KEGG" id="hhy:Halhy_6657"/>